<evidence type="ECO:0000256" key="3">
    <source>
        <dbReference type="ARBA" id="ARBA00022723"/>
    </source>
</evidence>
<name>A0A7X0H4Z3_9BACT</name>
<feature type="region of interest" description="Interaction with DNA" evidence="10">
    <location>
        <begin position="200"/>
        <end position="205"/>
    </location>
</feature>
<reference evidence="14 15" key="1">
    <citation type="submission" date="2020-08" db="EMBL/GenBank/DDBJ databases">
        <title>Genomic Encyclopedia of Type Strains, Phase IV (KMG-IV): sequencing the most valuable type-strain genomes for metagenomic binning, comparative biology and taxonomic classification.</title>
        <authorList>
            <person name="Goeker M."/>
        </authorList>
    </citation>
    <scope>NUCLEOTIDE SEQUENCE [LARGE SCALE GENOMIC DNA]</scope>
    <source>
        <strain evidence="14 15">DSM 103725</strain>
    </source>
</reference>
<dbReference type="InterPro" id="IPR013824">
    <property type="entry name" value="Topo_IA_cen_sub1"/>
</dbReference>
<feature type="domain" description="Toprim" evidence="12">
    <location>
        <begin position="32"/>
        <end position="150"/>
    </location>
</feature>
<gene>
    <name evidence="10" type="primary">topA</name>
    <name evidence="14" type="ORF">HNQ40_001193</name>
</gene>
<dbReference type="AlphaFoldDB" id="A0A7X0H4Z3"/>
<keyword evidence="9 10" id="KW-0413">Isomerase</keyword>
<evidence type="ECO:0000313" key="15">
    <source>
        <dbReference type="Proteomes" id="UP000541810"/>
    </source>
</evidence>
<comment type="subunit">
    <text evidence="10">Monomer.</text>
</comment>
<dbReference type="GO" id="GO:0008270">
    <property type="term" value="F:zinc ion binding"/>
    <property type="evidence" value="ECO:0007669"/>
    <property type="project" value="UniProtKB-KW"/>
</dbReference>
<feature type="site" description="Interaction with DNA" evidence="10">
    <location>
        <position position="180"/>
    </location>
</feature>
<comment type="catalytic activity">
    <reaction evidence="1 10">
        <text>ATP-independent breakage of single-stranded DNA, followed by passage and rejoining.</text>
        <dbReference type="EC" id="5.6.2.1"/>
    </reaction>
</comment>
<comment type="caution">
    <text evidence="14">The sequence shown here is derived from an EMBL/GenBank/DDBJ whole genome shotgun (WGS) entry which is preliminary data.</text>
</comment>
<evidence type="ECO:0000256" key="10">
    <source>
        <dbReference type="HAMAP-Rule" id="MF_00952"/>
    </source>
</evidence>
<dbReference type="Gene3D" id="1.10.290.10">
    <property type="entry name" value="Topoisomerase I, domain 4"/>
    <property type="match status" value="1"/>
</dbReference>
<sequence>MAKKKPTTSKTTKKKAPRKSAGRAKAPDATGKHLVIVESPTKAKTINKYLGDDYVVMASVGHIRDLPSRNPKGVKNPVPGVDLENRFEPTYEVMPDSKKTVGELKKAAKKAADVWFATDLDREGEAIAWHCAHALDYPVKEAKRVVFNAITKAEIENAFSHPRPLETNRVDAQQARRILDRIVGYQVSPLLWKKVAGGLSAGRVQSVATRLVVEREREIEAFIPDEYWKLTGLFTPDMAQAGALGDQWRDFINVGEMENDRTIKDQNAWLSDHGCIKAELTEYQGKKFNPTDRDTALAAAQALGFDLQDTNAWEDPKGKGPAKNRVKYVGTVKPRAVEQGDKAPDYSITAIETKRTKSRPSPPFITSTLQQQASTRLGFNLRRTMRVAQQLYEGIDLKGARGQTGLITYMRTDSTHLSKEALSSVRNYVGDKHGDQYLPEKPNFYKSSNKDAQEAHEAIRPTDVTITPDSIRTKLSDEQFRLYDLIWRRFVACQMVPAQWDATAVTVKPTGVDATFRATGRTLVFDGFLKVMGMPKSDDVILPKLEENQQLGPIDLDPTQHFTSPPARFTEASLQKKLEEEGIGRPSTYAAIISTIQDRKYVETLTPRDKRLKATDMGMVVTDKLIEAFPIIMDVGYTREMEAHLDEIESENKDWRDTLSEFYGPFKEKLDTAHETMTHAKAVSEPAPHICPKCGSATEYRFGRNGRFLSCTAFNVPPVEVSPEGHPAPSNGGKWLLYKGKGKARPKVTTEDASEKILWSKLTKEDKVKFQQLSDEMPEPCKYAAPIDAEGNPMEPELTDILCPEDGKPMIRRTGRFGPFLASSNYPEVQYIIKLDPKKGHVVLPKAPPMTTDILCPTCGDETEATLYLRDSKRGLWMSCSRFPKCRGRVGFAKLDEDVQTDLEKKWKIHLKDNPIPDIRTTSGHVITEDEEYHPIVAGQEPVAEEADEVAV</sequence>
<dbReference type="EC" id="5.6.2.1" evidence="10"/>
<feature type="site" description="Interaction with DNA" evidence="10">
    <location>
        <position position="192"/>
    </location>
</feature>
<dbReference type="CDD" id="cd03363">
    <property type="entry name" value="TOPRIM_TopoIA_TopoI"/>
    <property type="match status" value="1"/>
</dbReference>
<proteinExistence type="inferred from homology"/>
<keyword evidence="5" id="KW-0862">Zinc</keyword>
<feature type="domain" description="Topo IA-type catalytic" evidence="13">
    <location>
        <begin position="166"/>
        <end position="670"/>
    </location>
</feature>
<dbReference type="SMART" id="SM00493">
    <property type="entry name" value="TOPRIM"/>
    <property type="match status" value="1"/>
</dbReference>
<dbReference type="GO" id="GO:0003917">
    <property type="term" value="F:DNA topoisomerase type I (single strand cut, ATP-independent) activity"/>
    <property type="evidence" value="ECO:0007669"/>
    <property type="project" value="UniProtKB-UniRule"/>
</dbReference>
<dbReference type="HAMAP" id="MF_00952">
    <property type="entry name" value="Topoisom_1_prok"/>
    <property type="match status" value="1"/>
</dbReference>
<dbReference type="CDD" id="cd00186">
    <property type="entry name" value="TOP1Ac"/>
    <property type="match status" value="1"/>
</dbReference>
<evidence type="ECO:0000256" key="5">
    <source>
        <dbReference type="ARBA" id="ARBA00022833"/>
    </source>
</evidence>
<dbReference type="InterPro" id="IPR034149">
    <property type="entry name" value="TOPRIM_TopoI"/>
</dbReference>
<evidence type="ECO:0000256" key="8">
    <source>
        <dbReference type="ARBA" id="ARBA00023125"/>
    </source>
</evidence>
<dbReference type="SMART" id="SM00436">
    <property type="entry name" value="TOP1Bc"/>
    <property type="match status" value="1"/>
</dbReference>
<evidence type="ECO:0000256" key="4">
    <source>
        <dbReference type="ARBA" id="ARBA00022771"/>
    </source>
</evidence>
<evidence type="ECO:0000313" key="14">
    <source>
        <dbReference type="EMBL" id="MBB6429387.1"/>
    </source>
</evidence>
<dbReference type="Pfam" id="PF01751">
    <property type="entry name" value="Toprim"/>
    <property type="match status" value="1"/>
</dbReference>
<dbReference type="InterPro" id="IPR023405">
    <property type="entry name" value="Topo_IA_core_domain"/>
</dbReference>
<keyword evidence="7 10" id="KW-0799">Topoisomerase</keyword>
<keyword evidence="15" id="KW-1185">Reference proteome</keyword>
<feature type="site" description="Interaction with DNA" evidence="10">
    <location>
        <position position="177"/>
    </location>
</feature>
<keyword evidence="6" id="KW-0460">Magnesium</keyword>
<evidence type="ECO:0000256" key="1">
    <source>
        <dbReference type="ARBA" id="ARBA00000213"/>
    </source>
</evidence>
<dbReference type="SMART" id="SM00437">
    <property type="entry name" value="TOP1Ac"/>
    <property type="match status" value="1"/>
</dbReference>
<dbReference type="Pfam" id="PF01396">
    <property type="entry name" value="Zn_ribbon_Top1"/>
    <property type="match status" value="3"/>
</dbReference>
<feature type="site" description="Interaction with DNA" evidence="10">
    <location>
        <position position="176"/>
    </location>
</feature>
<feature type="compositionally biased region" description="Basic residues" evidence="11">
    <location>
        <begin position="1"/>
        <end position="22"/>
    </location>
</feature>
<dbReference type="GO" id="GO:0005694">
    <property type="term" value="C:chromosome"/>
    <property type="evidence" value="ECO:0007669"/>
    <property type="project" value="InterPro"/>
</dbReference>
<dbReference type="EMBL" id="JACHGY010000001">
    <property type="protein sequence ID" value="MBB6429387.1"/>
    <property type="molecule type" value="Genomic_DNA"/>
</dbReference>
<accession>A0A7X0H4Z3</accession>
<feature type="site" description="Interaction with DNA" evidence="10">
    <location>
        <position position="599"/>
    </location>
</feature>
<evidence type="ECO:0000256" key="11">
    <source>
        <dbReference type="SAM" id="MobiDB-lite"/>
    </source>
</evidence>
<dbReference type="InterPro" id="IPR028612">
    <property type="entry name" value="Topoisom_1_IA"/>
</dbReference>
<dbReference type="PROSITE" id="PS50880">
    <property type="entry name" value="TOPRIM"/>
    <property type="match status" value="1"/>
</dbReference>
<evidence type="ECO:0000259" key="12">
    <source>
        <dbReference type="PROSITE" id="PS50880"/>
    </source>
</evidence>
<feature type="site" description="Interaction with DNA" evidence="10">
    <location>
        <position position="62"/>
    </location>
</feature>
<dbReference type="PANTHER" id="PTHR42785">
    <property type="entry name" value="DNA TOPOISOMERASE, TYPE IA, CORE"/>
    <property type="match status" value="1"/>
</dbReference>
<dbReference type="Gene3D" id="3.30.65.10">
    <property type="entry name" value="Bacterial Topoisomerase I, domain 1"/>
    <property type="match status" value="3"/>
</dbReference>
<dbReference type="SUPFAM" id="SSF56712">
    <property type="entry name" value="Prokaryotic type I DNA topoisomerase"/>
    <property type="match status" value="1"/>
</dbReference>
<dbReference type="GO" id="GO:0006265">
    <property type="term" value="P:DNA topological change"/>
    <property type="evidence" value="ECO:0007669"/>
    <property type="project" value="UniProtKB-UniRule"/>
</dbReference>
<keyword evidence="3" id="KW-0479">Metal-binding</keyword>
<dbReference type="InterPro" id="IPR013497">
    <property type="entry name" value="Topo_IA_cen"/>
</dbReference>
<dbReference type="PROSITE" id="PS52039">
    <property type="entry name" value="TOPO_IA_2"/>
    <property type="match status" value="1"/>
</dbReference>
<dbReference type="PRINTS" id="PR00417">
    <property type="entry name" value="PRTPISMRASEI"/>
</dbReference>
<evidence type="ECO:0000256" key="2">
    <source>
        <dbReference type="ARBA" id="ARBA00009446"/>
    </source>
</evidence>
<evidence type="ECO:0000259" key="13">
    <source>
        <dbReference type="PROSITE" id="PS52039"/>
    </source>
</evidence>
<dbReference type="NCBIfam" id="TIGR01051">
    <property type="entry name" value="topA_bact"/>
    <property type="match status" value="1"/>
</dbReference>
<feature type="site" description="Interaction with DNA" evidence="10">
    <location>
        <position position="185"/>
    </location>
</feature>
<protein>
    <recommendedName>
        <fullName evidence="10">DNA topoisomerase 1</fullName>
        <ecNumber evidence="10">5.6.2.1</ecNumber>
    </recommendedName>
    <alternativeName>
        <fullName evidence="10">DNA topoisomerase I</fullName>
    </alternativeName>
</protein>
<dbReference type="InterPro" id="IPR013826">
    <property type="entry name" value="Topo_IA_cen_sub3"/>
</dbReference>
<comment type="function">
    <text evidence="10">Releases the supercoiling and torsional tension of DNA, which is introduced during the DNA replication and transcription, by transiently cleaving and rejoining one strand of the DNA duplex. Introduces a single-strand break via transesterification at a target site in duplex DNA. The scissile phosphodiester is attacked by the catalytic tyrosine of the enzyme, resulting in the formation of a DNA-(5'-phosphotyrosyl)-enzyme intermediate and the expulsion of a 3'-OH DNA strand. The free DNA strand then undergoes passage around the unbroken strand, thus removing DNA supercoils. Finally, in the religation step, the DNA 3'-OH attacks the covalent intermediate to expel the active-site tyrosine and restore the DNA phosphodiester backbone.</text>
</comment>
<dbReference type="GO" id="GO:0003677">
    <property type="term" value="F:DNA binding"/>
    <property type="evidence" value="ECO:0007669"/>
    <property type="project" value="UniProtKB-KW"/>
</dbReference>
<evidence type="ECO:0000256" key="6">
    <source>
        <dbReference type="ARBA" id="ARBA00022842"/>
    </source>
</evidence>
<keyword evidence="8 10" id="KW-0238">DNA-binding</keyword>
<dbReference type="InterPro" id="IPR000380">
    <property type="entry name" value="Topo_IA"/>
</dbReference>
<evidence type="ECO:0000256" key="7">
    <source>
        <dbReference type="ARBA" id="ARBA00023029"/>
    </source>
</evidence>
<dbReference type="PANTHER" id="PTHR42785:SF1">
    <property type="entry name" value="DNA TOPOISOMERASE"/>
    <property type="match status" value="1"/>
</dbReference>
<dbReference type="InterPro" id="IPR003602">
    <property type="entry name" value="Topo_IA_DNA-bd_dom"/>
</dbReference>
<dbReference type="Gene3D" id="1.10.460.10">
    <property type="entry name" value="Topoisomerase I, domain 2"/>
    <property type="match status" value="2"/>
</dbReference>
<dbReference type="InterPro" id="IPR003601">
    <property type="entry name" value="Topo_IA_2"/>
</dbReference>
<dbReference type="SUPFAM" id="SSF57783">
    <property type="entry name" value="Zinc beta-ribbon"/>
    <property type="match status" value="2"/>
</dbReference>
<comment type="similarity">
    <text evidence="2 10">Belongs to the type IA topoisomerase family.</text>
</comment>
<organism evidence="14 15">
    <name type="scientific">Algisphaera agarilytica</name>
    <dbReference type="NCBI Taxonomy" id="1385975"/>
    <lineage>
        <taxon>Bacteria</taxon>
        <taxon>Pseudomonadati</taxon>
        <taxon>Planctomycetota</taxon>
        <taxon>Phycisphaerae</taxon>
        <taxon>Phycisphaerales</taxon>
        <taxon>Phycisphaeraceae</taxon>
        <taxon>Algisphaera</taxon>
    </lineage>
</organism>
<keyword evidence="4" id="KW-0863">Zinc-finger</keyword>
<feature type="active site" description="O-(5'-phospho-DNA)-tyrosine intermediate" evidence="10">
    <location>
        <position position="409"/>
    </location>
</feature>
<evidence type="ECO:0000256" key="9">
    <source>
        <dbReference type="ARBA" id="ARBA00023235"/>
    </source>
</evidence>
<feature type="site" description="Interaction with DNA" evidence="10">
    <location>
        <position position="411"/>
    </location>
</feature>
<feature type="region of interest" description="Disordered" evidence="11">
    <location>
        <begin position="1"/>
        <end position="32"/>
    </location>
</feature>
<dbReference type="Proteomes" id="UP000541810">
    <property type="component" value="Unassembled WGS sequence"/>
</dbReference>
<dbReference type="InterPro" id="IPR013498">
    <property type="entry name" value="Topo_IA_Znf"/>
</dbReference>
<dbReference type="InterPro" id="IPR006171">
    <property type="entry name" value="TOPRIM_dom"/>
</dbReference>
<dbReference type="RefSeq" id="WP_184676969.1">
    <property type="nucleotide sequence ID" value="NZ_JACHGY010000001.1"/>
</dbReference>
<dbReference type="InterPro" id="IPR005733">
    <property type="entry name" value="TopoI_bac-type"/>
</dbReference>
<dbReference type="Pfam" id="PF01131">
    <property type="entry name" value="Topoisom_bac"/>
    <property type="match status" value="2"/>
</dbReference>
<dbReference type="Gene3D" id="3.40.50.140">
    <property type="match status" value="1"/>
</dbReference>